<dbReference type="Pfam" id="PF02311">
    <property type="entry name" value="AraC_binding"/>
    <property type="match status" value="1"/>
</dbReference>
<dbReference type="InterPro" id="IPR018062">
    <property type="entry name" value="HTH_AraC-typ_CS"/>
</dbReference>
<dbReference type="PATRIC" id="fig|1178515.4.peg.1731"/>
<dbReference type="InterPro" id="IPR014710">
    <property type="entry name" value="RmlC-like_jellyroll"/>
</dbReference>
<evidence type="ECO:0000256" key="3">
    <source>
        <dbReference type="ARBA" id="ARBA00023163"/>
    </source>
</evidence>
<keyword evidence="3" id="KW-0804">Transcription</keyword>
<dbReference type="SMART" id="SM00342">
    <property type="entry name" value="HTH_ARAC"/>
    <property type="match status" value="1"/>
</dbReference>
<feature type="domain" description="HTH araC/xylS-type" evidence="4">
    <location>
        <begin position="177"/>
        <end position="275"/>
    </location>
</feature>
<dbReference type="GO" id="GO:0043565">
    <property type="term" value="F:sequence-specific DNA binding"/>
    <property type="evidence" value="ECO:0007669"/>
    <property type="project" value="InterPro"/>
</dbReference>
<keyword evidence="1" id="KW-0805">Transcription regulation</keyword>
<reference evidence="5 6" key="1">
    <citation type="submission" date="2015-01" db="EMBL/GenBank/DDBJ databases">
        <title>Paenibacillus swuensis/DY6/whole genome sequencing.</title>
        <authorList>
            <person name="Kim M.K."/>
            <person name="Srinivasan S."/>
            <person name="Lee J.-J."/>
        </authorList>
    </citation>
    <scope>NUCLEOTIDE SEQUENCE [LARGE SCALE GENOMIC DNA]</scope>
    <source>
        <strain evidence="5 6">DY6</strain>
    </source>
</reference>
<dbReference type="SUPFAM" id="SSF51215">
    <property type="entry name" value="Regulatory protein AraC"/>
    <property type="match status" value="1"/>
</dbReference>
<evidence type="ECO:0000313" key="6">
    <source>
        <dbReference type="Proteomes" id="UP000076927"/>
    </source>
</evidence>
<dbReference type="PROSITE" id="PS00041">
    <property type="entry name" value="HTH_ARAC_FAMILY_1"/>
    <property type="match status" value="1"/>
</dbReference>
<keyword evidence="2" id="KW-0238">DNA-binding</keyword>
<dbReference type="InterPro" id="IPR003313">
    <property type="entry name" value="AraC-bd"/>
</dbReference>
<organism evidence="5 6">
    <name type="scientific">Paenibacillus swuensis</name>
    <dbReference type="NCBI Taxonomy" id="1178515"/>
    <lineage>
        <taxon>Bacteria</taxon>
        <taxon>Bacillati</taxon>
        <taxon>Bacillota</taxon>
        <taxon>Bacilli</taxon>
        <taxon>Bacillales</taxon>
        <taxon>Paenibacillaceae</taxon>
        <taxon>Paenibacillus</taxon>
    </lineage>
</organism>
<dbReference type="Proteomes" id="UP000076927">
    <property type="component" value="Chromosome"/>
</dbReference>
<dbReference type="GO" id="GO:0003700">
    <property type="term" value="F:DNA-binding transcription factor activity"/>
    <property type="evidence" value="ECO:0007669"/>
    <property type="project" value="InterPro"/>
</dbReference>
<dbReference type="PANTHER" id="PTHR43280">
    <property type="entry name" value="ARAC-FAMILY TRANSCRIPTIONAL REGULATOR"/>
    <property type="match status" value="1"/>
</dbReference>
<dbReference type="InterPro" id="IPR018060">
    <property type="entry name" value="HTH_AraC"/>
</dbReference>
<accession>A0A172TPG5</accession>
<evidence type="ECO:0000256" key="1">
    <source>
        <dbReference type="ARBA" id="ARBA00023015"/>
    </source>
</evidence>
<dbReference type="KEGG" id="pswu:SY83_08680"/>
<dbReference type="Gene3D" id="2.60.120.10">
    <property type="entry name" value="Jelly Rolls"/>
    <property type="match status" value="1"/>
</dbReference>
<name>A0A172TPG5_9BACL</name>
<sequence length="297" mass="35404">MDHWMHPGTHIMERMLWDYELLYLKQGELEVTVEHSIYHGLPGDVFLFKPGQRHSIKVKGDAMVDQPHIHFDLFEKHDSGEVTVSFQMKDEMNPSEHAWFRENVLSGPDTILPNFFRLREPLSLEPILFDTIREFQMRMPHYEIRLKALVLELLAFLLRESQWMHRQDEPDQFTLLMEIQRHMNLHANRDLTLDELSQQFHLNKHYLIGLFKNAFQITPMQYHQQMRMERAKNLLKYTRLSMQEISDTLGYPSIHSFSRAFKNKEGSSPSFYRTSLFQHLNPSLNRSEHAISYPPNQ</sequence>
<protein>
    <recommendedName>
        <fullName evidence="4">HTH araC/xylS-type domain-containing protein</fullName>
    </recommendedName>
</protein>
<dbReference type="Gene3D" id="1.10.10.60">
    <property type="entry name" value="Homeodomain-like"/>
    <property type="match status" value="2"/>
</dbReference>
<dbReference type="PANTHER" id="PTHR43280:SF2">
    <property type="entry name" value="HTH-TYPE TRANSCRIPTIONAL REGULATOR EXSA"/>
    <property type="match status" value="1"/>
</dbReference>
<dbReference type="AlphaFoldDB" id="A0A172TPG5"/>
<evidence type="ECO:0000259" key="4">
    <source>
        <dbReference type="PROSITE" id="PS01124"/>
    </source>
</evidence>
<dbReference type="SUPFAM" id="SSF46689">
    <property type="entry name" value="Homeodomain-like"/>
    <property type="match status" value="2"/>
</dbReference>
<evidence type="ECO:0000313" key="5">
    <source>
        <dbReference type="EMBL" id="ANE48804.1"/>
    </source>
</evidence>
<gene>
    <name evidence="5" type="ORF">SY83_08680</name>
</gene>
<dbReference type="PROSITE" id="PS01124">
    <property type="entry name" value="HTH_ARAC_FAMILY_2"/>
    <property type="match status" value="1"/>
</dbReference>
<dbReference type="InterPro" id="IPR037923">
    <property type="entry name" value="HTH-like"/>
</dbReference>
<keyword evidence="6" id="KW-1185">Reference proteome</keyword>
<proteinExistence type="predicted"/>
<dbReference type="InterPro" id="IPR009057">
    <property type="entry name" value="Homeodomain-like_sf"/>
</dbReference>
<dbReference type="EMBL" id="CP011388">
    <property type="protein sequence ID" value="ANE48804.1"/>
    <property type="molecule type" value="Genomic_DNA"/>
</dbReference>
<evidence type="ECO:0000256" key="2">
    <source>
        <dbReference type="ARBA" id="ARBA00023125"/>
    </source>
</evidence>
<dbReference type="STRING" id="1178515.SY83_08680"/>
<dbReference type="Pfam" id="PF12833">
    <property type="entry name" value="HTH_18"/>
    <property type="match status" value="1"/>
</dbReference>